<dbReference type="EMBL" id="VDFR01000082">
    <property type="protein sequence ID" value="TNC43230.1"/>
    <property type="molecule type" value="Genomic_DNA"/>
</dbReference>
<dbReference type="EMBL" id="VDFR01000169">
    <property type="protein sequence ID" value="TNC33523.1"/>
    <property type="molecule type" value="Genomic_DNA"/>
</dbReference>
<dbReference type="OrthoDB" id="9790578at2"/>
<proteinExistence type="predicted"/>
<sequence length="296" mass="33209">MRPVCVILDEADWRQRAAAYRDRAEPFVAGRRERRSRGEKHPVDDFLFEYYGYSPARLSRWHPGVGVLLTGDVSEYAALGSYRTVTLDDGRTAVGADTGRLAGRRDGLEWIRGLLAATAGRTARLDCFGLHEWAMVYRQTPEEVRHAAWPLRLGSAGTDAVVEAHQLRCSHVDAYRFFTPDAAPRNTMAPSRATQQALEQPGCLHANMDLYKWAMKLAPYGDSDLLLDCFALARDVRELDMRAAPYDLAALGYPPVRIETVDGKAEYVRLQRAHAERASDLRTRLQADYDRVLAAA</sequence>
<evidence type="ECO:0000313" key="2">
    <source>
        <dbReference type="EMBL" id="TNC43230.1"/>
    </source>
</evidence>
<gene>
    <name evidence="2" type="ORF">FHE65_18705</name>
    <name evidence="1" type="ORF">FHE65_28805</name>
</gene>
<accession>A0A5C4MEK6</accession>
<dbReference type="AlphaFoldDB" id="A0A5C4MEK6"/>
<name>A0A5C4MEK6_9ACTN</name>
<organism evidence="1 3">
    <name type="scientific">Mumia zhuanghuii</name>
    <dbReference type="NCBI Taxonomy" id="2585211"/>
    <lineage>
        <taxon>Bacteria</taxon>
        <taxon>Bacillati</taxon>
        <taxon>Actinomycetota</taxon>
        <taxon>Actinomycetes</taxon>
        <taxon>Propionibacteriales</taxon>
        <taxon>Nocardioidaceae</taxon>
        <taxon>Mumia</taxon>
    </lineage>
</organism>
<reference evidence="1 3" key="1">
    <citation type="submission" date="2019-05" db="EMBL/GenBank/DDBJ databases">
        <title>Mumia sp. nov., isolated from the intestinal contents of plateau pika (Ochotona curzoniae) in the Qinghai-Tibet plateau of China.</title>
        <authorList>
            <person name="Tian Z."/>
        </authorList>
    </citation>
    <scope>NUCLEOTIDE SEQUENCE [LARGE SCALE GENOMIC DNA]</scope>
    <source>
        <strain evidence="3">527</strain>
        <strain evidence="1">Z527</strain>
    </source>
</reference>
<comment type="caution">
    <text evidence="1">The sequence shown here is derived from an EMBL/GenBank/DDBJ whole genome shotgun (WGS) entry which is preliminary data.</text>
</comment>
<evidence type="ECO:0000313" key="3">
    <source>
        <dbReference type="Proteomes" id="UP000306740"/>
    </source>
</evidence>
<evidence type="ECO:0000313" key="1">
    <source>
        <dbReference type="EMBL" id="TNC33523.1"/>
    </source>
</evidence>
<protein>
    <submittedName>
        <fullName evidence="1">3-methyladenine DNA glycosylase</fullName>
    </submittedName>
</protein>
<dbReference type="Proteomes" id="UP000306740">
    <property type="component" value="Unassembled WGS sequence"/>
</dbReference>